<dbReference type="EMBL" id="JARBDR010000813">
    <property type="protein sequence ID" value="KAJ8305378.1"/>
    <property type="molecule type" value="Genomic_DNA"/>
</dbReference>
<dbReference type="PANTHER" id="PTHR34239">
    <property type="entry name" value="APPLE DOMAIN-CONTAINING PROTEIN"/>
    <property type="match status" value="1"/>
</dbReference>
<keyword evidence="2" id="KW-1185">Reference proteome</keyword>
<evidence type="ECO:0000313" key="2">
    <source>
        <dbReference type="Proteomes" id="UP001217089"/>
    </source>
</evidence>
<sequence length="243" mass="28071">MHTITNPSLTQNLEQNFRPESIRRVFIDECNTIPSKTVDIPEEADGYNELDNLNYVINPLMFLRYTCHCKVFHSWQLYGFVAPKCNREIWNKLPKQSHKTKIFYEAIFAKSHSALCSKDVPITSKLFGDDLTKRVKELSDANQMFSTHGYRGRNRGIFYAILTINTSRGSTHREGVVHEAIWALAIWVRNPLRLLRPGTSRSVQGLKIDFDSTLEQEKLPGEIPFTNDETQLKDIEIEDLILK</sequence>
<gene>
    <name evidence="1" type="ORF">KUTeg_015923</name>
</gene>
<reference evidence="1 2" key="1">
    <citation type="submission" date="2022-12" db="EMBL/GenBank/DDBJ databases">
        <title>Chromosome-level genome of Tegillarca granosa.</title>
        <authorList>
            <person name="Kim J."/>
        </authorList>
    </citation>
    <scope>NUCLEOTIDE SEQUENCE [LARGE SCALE GENOMIC DNA]</scope>
    <source>
        <strain evidence="1">Teg-2019</strain>
        <tissue evidence="1">Adductor muscle</tissue>
    </source>
</reference>
<proteinExistence type="predicted"/>
<feature type="non-terminal residue" evidence="1">
    <location>
        <position position="243"/>
    </location>
</feature>
<dbReference type="Proteomes" id="UP001217089">
    <property type="component" value="Unassembled WGS sequence"/>
</dbReference>
<name>A0ABQ9EJC4_TEGGR</name>
<comment type="caution">
    <text evidence="1">The sequence shown here is derived from an EMBL/GenBank/DDBJ whole genome shotgun (WGS) entry which is preliminary data.</text>
</comment>
<organism evidence="1 2">
    <name type="scientific">Tegillarca granosa</name>
    <name type="common">Malaysian cockle</name>
    <name type="synonym">Anadara granosa</name>
    <dbReference type="NCBI Taxonomy" id="220873"/>
    <lineage>
        <taxon>Eukaryota</taxon>
        <taxon>Metazoa</taxon>
        <taxon>Spiralia</taxon>
        <taxon>Lophotrochozoa</taxon>
        <taxon>Mollusca</taxon>
        <taxon>Bivalvia</taxon>
        <taxon>Autobranchia</taxon>
        <taxon>Pteriomorphia</taxon>
        <taxon>Arcoida</taxon>
        <taxon>Arcoidea</taxon>
        <taxon>Arcidae</taxon>
        <taxon>Tegillarca</taxon>
    </lineage>
</organism>
<dbReference type="PANTHER" id="PTHR34239:SF2">
    <property type="entry name" value="TRANSPOSABLE ELEMENT P TRANSPOSASE_THAP9 CONSERVED DOMAIN-CONTAINING PROTEIN"/>
    <property type="match status" value="1"/>
</dbReference>
<accession>A0ABQ9EJC4</accession>
<evidence type="ECO:0000313" key="1">
    <source>
        <dbReference type="EMBL" id="KAJ8305378.1"/>
    </source>
</evidence>
<protein>
    <submittedName>
        <fullName evidence="1">Uncharacterized protein</fullName>
    </submittedName>
</protein>